<dbReference type="Proteomes" id="UP001152872">
    <property type="component" value="Unassembled WGS sequence"/>
</dbReference>
<gene>
    <name evidence="1" type="ORF">FEV09_04725</name>
</gene>
<evidence type="ECO:0000313" key="1">
    <source>
        <dbReference type="EMBL" id="MDG3493854.1"/>
    </source>
</evidence>
<proteinExistence type="predicted"/>
<protein>
    <submittedName>
        <fullName evidence="1">Uncharacterized protein</fullName>
    </submittedName>
</protein>
<dbReference type="EMBL" id="VBTY01000024">
    <property type="protein sequence ID" value="MDG3493854.1"/>
    <property type="molecule type" value="Genomic_DNA"/>
</dbReference>
<evidence type="ECO:0000313" key="2">
    <source>
        <dbReference type="Proteomes" id="UP001152872"/>
    </source>
</evidence>
<keyword evidence="2" id="KW-1185">Reference proteome</keyword>
<reference evidence="1" key="1">
    <citation type="submission" date="2019-05" db="EMBL/GenBank/DDBJ databases">
        <title>Whole genome sequencing of Pseudanabaena catenata USMAC16.</title>
        <authorList>
            <person name="Khan Z."/>
            <person name="Omar W.M."/>
            <person name="Convey P."/>
            <person name="Merican F."/>
            <person name="Najimudin N."/>
        </authorList>
    </citation>
    <scope>NUCLEOTIDE SEQUENCE</scope>
    <source>
        <strain evidence="1">USMAC16</strain>
    </source>
</reference>
<accession>A0A9X4MD03</accession>
<dbReference type="RefSeq" id="WP_009625909.1">
    <property type="nucleotide sequence ID" value="NZ_VBTY01000024.1"/>
</dbReference>
<name>A0A9X4MD03_9CYAN</name>
<sequence>MMTFEEMQAVITGMLEVQRNLQESQIRDRQDILLLIEQAKQASSVQRNLQESQIRDRQDIELMLERSRQQERMIDRLIGYSLSYEADKLDLEQRMTELERKRAERGQ</sequence>
<dbReference type="AlphaFoldDB" id="A0A9X4MD03"/>
<comment type="caution">
    <text evidence="1">The sequence shown here is derived from an EMBL/GenBank/DDBJ whole genome shotgun (WGS) entry which is preliminary data.</text>
</comment>
<organism evidence="1 2">
    <name type="scientific">Pseudanabaena catenata USMAC16</name>
    <dbReference type="NCBI Taxonomy" id="1855837"/>
    <lineage>
        <taxon>Bacteria</taxon>
        <taxon>Bacillati</taxon>
        <taxon>Cyanobacteriota</taxon>
        <taxon>Cyanophyceae</taxon>
        <taxon>Pseudanabaenales</taxon>
        <taxon>Pseudanabaenaceae</taxon>
        <taxon>Pseudanabaena</taxon>
    </lineage>
</organism>